<dbReference type="InterPro" id="IPR050879">
    <property type="entry name" value="Acyltransferase_3"/>
</dbReference>
<gene>
    <name evidence="3" type="ORF">ACG01O_19335</name>
</gene>
<feature type="transmembrane region" description="Helical" evidence="1">
    <location>
        <begin position="224"/>
        <end position="250"/>
    </location>
</feature>
<dbReference type="EC" id="2.3.-.-" evidence="3"/>
<dbReference type="EMBL" id="JBIGIB010000006">
    <property type="protein sequence ID" value="MFG6468786.1"/>
    <property type="molecule type" value="Genomic_DNA"/>
</dbReference>
<dbReference type="GO" id="GO:0016746">
    <property type="term" value="F:acyltransferase activity"/>
    <property type="evidence" value="ECO:0007669"/>
    <property type="project" value="UniProtKB-KW"/>
</dbReference>
<keyword evidence="1" id="KW-0812">Transmembrane</keyword>
<dbReference type="Pfam" id="PF01757">
    <property type="entry name" value="Acyl_transf_3"/>
    <property type="match status" value="1"/>
</dbReference>
<protein>
    <submittedName>
        <fullName evidence="3">Acyltransferase family protein</fullName>
        <ecNumber evidence="3">2.3.-.-</ecNumber>
    </submittedName>
</protein>
<keyword evidence="1" id="KW-0472">Membrane</keyword>
<proteinExistence type="predicted"/>
<comment type="caution">
    <text evidence="3">The sequence shown here is derived from an EMBL/GenBank/DDBJ whole genome shotgun (WGS) entry which is preliminary data.</text>
</comment>
<feature type="transmembrane region" description="Helical" evidence="1">
    <location>
        <begin position="136"/>
        <end position="156"/>
    </location>
</feature>
<feature type="transmembrane region" description="Helical" evidence="1">
    <location>
        <begin position="49"/>
        <end position="68"/>
    </location>
</feature>
<evidence type="ECO:0000259" key="2">
    <source>
        <dbReference type="Pfam" id="PF01757"/>
    </source>
</evidence>
<dbReference type="InterPro" id="IPR002656">
    <property type="entry name" value="Acyl_transf_3_dom"/>
</dbReference>
<feature type="domain" description="Acyltransferase 3" evidence="2">
    <location>
        <begin position="6"/>
        <end position="335"/>
    </location>
</feature>
<dbReference type="Proteomes" id="UP001606303">
    <property type="component" value="Unassembled WGS sequence"/>
</dbReference>
<feature type="transmembrane region" description="Helical" evidence="1">
    <location>
        <begin position="7"/>
        <end position="29"/>
    </location>
</feature>
<organism evidence="3 4">
    <name type="scientific">Pelomonas baiyunensis</name>
    <dbReference type="NCBI Taxonomy" id="3299026"/>
    <lineage>
        <taxon>Bacteria</taxon>
        <taxon>Pseudomonadati</taxon>
        <taxon>Pseudomonadota</taxon>
        <taxon>Betaproteobacteria</taxon>
        <taxon>Burkholderiales</taxon>
        <taxon>Sphaerotilaceae</taxon>
        <taxon>Roseateles</taxon>
    </lineage>
</organism>
<feature type="transmembrane region" description="Helical" evidence="1">
    <location>
        <begin position="282"/>
        <end position="304"/>
    </location>
</feature>
<keyword evidence="3" id="KW-0808">Transferase</keyword>
<keyword evidence="4" id="KW-1185">Reference proteome</keyword>
<evidence type="ECO:0000256" key="1">
    <source>
        <dbReference type="SAM" id="Phobius"/>
    </source>
</evidence>
<dbReference type="RefSeq" id="WP_394387045.1">
    <property type="nucleotide sequence ID" value="NZ_JBIGIB010000006.1"/>
</dbReference>
<accession>A0ABW7H3H9</accession>
<evidence type="ECO:0000313" key="4">
    <source>
        <dbReference type="Proteomes" id="UP001606303"/>
    </source>
</evidence>
<evidence type="ECO:0000313" key="3">
    <source>
        <dbReference type="EMBL" id="MFG6468786.1"/>
    </source>
</evidence>
<name>A0ABW7H3H9_9BURK</name>
<feature type="transmembrane region" description="Helical" evidence="1">
    <location>
        <begin position="163"/>
        <end position="182"/>
    </location>
</feature>
<feature type="transmembrane region" description="Helical" evidence="1">
    <location>
        <begin position="89"/>
        <end position="108"/>
    </location>
</feature>
<keyword evidence="3" id="KW-0012">Acyltransferase</keyword>
<reference evidence="3 4" key="1">
    <citation type="submission" date="2024-08" db="EMBL/GenBank/DDBJ databases">
        <authorList>
            <person name="Lu H."/>
        </authorList>
    </citation>
    <scope>NUCLEOTIDE SEQUENCE [LARGE SCALE GENOMIC DNA]</scope>
    <source>
        <strain evidence="3 4">BYS87W</strain>
    </source>
</reference>
<dbReference type="PANTHER" id="PTHR23028">
    <property type="entry name" value="ACETYLTRANSFERASE"/>
    <property type="match status" value="1"/>
</dbReference>
<keyword evidence="1" id="KW-1133">Transmembrane helix</keyword>
<feature type="transmembrane region" description="Helical" evidence="1">
    <location>
        <begin position="194"/>
        <end position="212"/>
    </location>
</feature>
<sequence>MKGRIEFLDVLRGVAALAVFASHLLYPIAINPQFSDGLGAFVRMISVDYFNWGRFGVVLFFLLSGFVIPQSFKGTRPVSTFLVGRFFRLYPAYWLSIIWTVAILFLVFSQSFPGLQLLANLTMIQKFLGFQDVNGVYWSLAIEIVFYALCIALCLAGALEKPLFGFLLFAIFMFATILPIAVNWKIGTRLPIQFFTHHLSFLFLGGLIRDGIYLRKSSGAMKLAWVGVGLALIGLPFACGLTGSIPAAQIAAGQEYAFIAGYVVAISVFVAGVIFKFSANSFWSWAGAISYSVYIFHFGALKLAEWIFPLHGVASVMAYLLAATSVTLVVAAAVYRYVELPFMDLGRHVRRRVDLMPLSSG</sequence>
<feature type="transmembrane region" description="Helical" evidence="1">
    <location>
        <begin position="256"/>
        <end position="275"/>
    </location>
</feature>
<feature type="transmembrane region" description="Helical" evidence="1">
    <location>
        <begin position="316"/>
        <end position="338"/>
    </location>
</feature>